<organism evidence="5 6">
    <name type="scientific">Actinoplanes sandaracinus</name>
    <dbReference type="NCBI Taxonomy" id="3045177"/>
    <lineage>
        <taxon>Bacteria</taxon>
        <taxon>Bacillati</taxon>
        <taxon>Actinomycetota</taxon>
        <taxon>Actinomycetes</taxon>
        <taxon>Micromonosporales</taxon>
        <taxon>Micromonosporaceae</taxon>
        <taxon>Actinoplanes</taxon>
    </lineage>
</organism>
<keyword evidence="4" id="KW-0342">GTP-binding</keyword>
<evidence type="ECO:0000256" key="3">
    <source>
        <dbReference type="ARBA" id="ARBA00022801"/>
    </source>
</evidence>
<protein>
    <submittedName>
        <fullName evidence="5">ATP/GTP-binding protein</fullName>
    </submittedName>
</protein>
<gene>
    <name evidence="5" type="ORF">QLQ12_19570</name>
</gene>
<dbReference type="Gene3D" id="3.40.50.300">
    <property type="entry name" value="P-loop containing nucleotide triphosphate hydrolases"/>
    <property type="match status" value="1"/>
</dbReference>
<keyword evidence="3" id="KW-0378">Hydrolase</keyword>
<dbReference type="InterPro" id="IPR027417">
    <property type="entry name" value="P-loop_NTPase"/>
</dbReference>
<dbReference type="EMBL" id="JASCTH010000012">
    <property type="protein sequence ID" value="MDI6100814.1"/>
    <property type="molecule type" value="Genomic_DNA"/>
</dbReference>
<dbReference type="SUPFAM" id="SSF52540">
    <property type="entry name" value="P-loop containing nucleoside triphosphate hydrolases"/>
    <property type="match status" value="1"/>
</dbReference>
<evidence type="ECO:0000313" key="5">
    <source>
        <dbReference type="EMBL" id="MDI6100814.1"/>
    </source>
</evidence>
<proteinExistence type="inferred from homology"/>
<reference evidence="5 6" key="1">
    <citation type="submission" date="2023-05" db="EMBL/GenBank/DDBJ databases">
        <title>Actinoplanes sp. NEAU-A12 genome sequencing.</title>
        <authorList>
            <person name="Wang Z.-S."/>
        </authorList>
    </citation>
    <scope>NUCLEOTIDE SEQUENCE [LARGE SCALE GENOMIC DNA]</scope>
    <source>
        <strain evidence="5 6">NEAU-A12</strain>
    </source>
</reference>
<comment type="similarity">
    <text evidence="1">Belongs to the GPN-loop GTPase family.</text>
</comment>
<dbReference type="CDD" id="cd00882">
    <property type="entry name" value="Ras_like_GTPase"/>
    <property type="match status" value="1"/>
</dbReference>
<evidence type="ECO:0000313" key="6">
    <source>
        <dbReference type="Proteomes" id="UP001241758"/>
    </source>
</evidence>
<evidence type="ECO:0000256" key="2">
    <source>
        <dbReference type="ARBA" id="ARBA00022741"/>
    </source>
</evidence>
<keyword evidence="6" id="KW-1185">Reference proteome</keyword>
<dbReference type="RefSeq" id="WP_282761646.1">
    <property type="nucleotide sequence ID" value="NZ_JASCTH010000012.1"/>
</dbReference>
<dbReference type="Pfam" id="PF03029">
    <property type="entry name" value="ATP_bind_1"/>
    <property type="match status" value="1"/>
</dbReference>
<dbReference type="InterPro" id="IPR052705">
    <property type="entry name" value="Gliding_Motility_GTPase"/>
</dbReference>
<dbReference type="PANTHER" id="PTHR42708">
    <property type="entry name" value="ATP/GTP-BINDING PROTEIN-RELATED"/>
    <property type="match status" value="1"/>
</dbReference>
<evidence type="ECO:0000256" key="1">
    <source>
        <dbReference type="ARBA" id="ARBA00005290"/>
    </source>
</evidence>
<evidence type="ECO:0000256" key="4">
    <source>
        <dbReference type="ARBA" id="ARBA00023134"/>
    </source>
</evidence>
<accession>A0ABT6WM57</accession>
<sequence>MTSTRADSIRAAKIVVAGGFGAGKTTFIGSVSDVVPLRSEALSTEAAADADDLSLTRGKETTTVAMDFGRITIDDLLVLYLFGTPGQRRYWFMWDEVTSGGIGAVVLADVRRLADAFPAVDYFDARSIPYVVAVNAFPGAARIADAELREALGVAPAVPVLTCDARDRHQVRDTLIRLVQHVAACYRAVHHI</sequence>
<name>A0ABT6WM57_9ACTN</name>
<dbReference type="Proteomes" id="UP001241758">
    <property type="component" value="Unassembled WGS sequence"/>
</dbReference>
<keyword evidence="2" id="KW-0547">Nucleotide-binding</keyword>
<dbReference type="PANTHER" id="PTHR42708:SF1">
    <property type="entry name" value="GLIDING MOTILITY PROTEIN MGLA"/>
    <property type="match status" value="1"/>
</dbReference>
<comment type="caution">
    <text evidence="5">The sequence shown here is derived from an EMBL/GenBank/DDBJ whole genome shotgun (WGS) entry which is preliminary data.</text>
</comment>
<dbReference type="InterPro" id="IPR004130">
    <property type="entry name" value="Gpn"/>
</dbReference>